<dbReference type="PANTHER" id="PTHR21312">
    <property type="entry name" value="SERINE PROTEASE INHIBITOR"/>
    <property type="match status" value="1"/>
</dbReference>
<evidence type="ECO:0000256" key="4">
    <source>
        <dbReference type="ARBA" id="ARBA00022900"/>
    </source>
</evidence>
<evidence type="ECO:0000256" key="3">
    <source>
        <dbReference type="ARBA" id="ARBA00022690"/>
    </source>
</evidence>
<dbReference type="SMART" id="SM00280">
    <property type="entry name" value="KAZAL"/>
    <property type="match status" value="1"/>
</dbReference>
<keyword evidence="3" id="KW-0646">Protease inhibitor</keyword>
<organism evidence="7 8">
    <name type="scientific">Xiphophorus couchianus</name>
    <name type="common">Monterrey platyfish</name>
    <dbReference type="NCBI Taxonomy" id="32473"/>
    <lineage>
        <taxon>Eukaryota</taxon>
        <taxon>Metazoa</taxon>
        <taxon>Chordata</taxon>
        <taxon>Craniata</taxon>
        <taxon>Vertebrata</taxon>
        <taxon>Euteleostomi</taxon>
        <taxon>Actinopterygii</taxon>
        <taxon>Neopterygii</taxon>
        <taxon>Teleostei</taxon>
        <taxon>Neoteleostei</taxon>
        <taxon>Acanthomorphata</taxon>
        <taxon>Ovalentaria</taxon>
        <taxon>Atherinomorphae</taxon>
        <taxon>Cyprinodontiformes</taxon>
        <taxon>Poeciliidae</taxon>
        <taxon>Poeciliinae</taxon>
        <taxon>Xiphophorus</taxon>
    </lineage>
</organism>
<dbReference type="GO" id="GO:0005576">
    <property type="term" value="C:extracellular region"/>
    <property type="evidence" value="ECO:0007669"/>
    <property type="project" value="UniProtKB-SubCell"/>
</dbReference>
<reference evidence="7" key="2">
    <citation type="submission" date="2025-09" db="UniProtKB">
        <authorList>
            <consortium name="Ensembl"/>
        </authorList>
    </citation>
    <scope>IDENTIFICATION</scope>
</reference>
<feature type="domain" description="Kazal-like" evidence="6">
    <location>
        <begin position="1"/>
        <end position="64"/>
    </location>
</feature>
<evidence type="ECO:0000256" key="2">
    <source>
        <dbReference type="ARBA" id="ARBA00022525"/>
    </source>
</evidence>
<dbReference type="InterPro" id="IPR002350">
    <property type="entry name" value="Kazal_dom"/>
</dbReference>
<dbReference type="InterPro" id="IPR036058">
    <property type="entry name" value="Kazal_dom_sf"/>
</dbReference>
<evidence type="ECO:0000259" key="6">
    <source>
        <dbReference type="PROSITE" id="PS51465"/>
    </source>
</evidence>
<dbReference type="Proteomes" id="UP000261380">
    <property type="component" value="Unplaced"/>
</dbReference>
<keyword evidence="8" id="KW-1185">Reference proteome</keyword>
<dbReference type="PRINTS" id="PR00290">
    <property type="entry name" value="KAZALINHBTR"/>
</dbReference>
<protein>
    <recommendedName>
        <fullName evidence="6">Kazal-like domain-containing protein</fullName>
    </recommendedName>
</protein>
<dbReference type="InterPro" id="IPR001239">
    <property type="entry name" value="Prot_inh_Kazal-m"/>
</dbReference>
<name>A0A3B5MJS6_9TELE</name>
<dbReference type="SUPFAM" id="SSF100895">
    <property type="entry name" value="Kazal-type serine protease inhibitors"/>
    <property type="match status" value="1"/>
</dbReference>
<evidence type="ECO:0000313" key="8">
    <source>
        <dbReference type="Proteomes" id="UP000261380"/>
    </source>
</evidence>
<keyword evidence="5" id="KW-1015">Disulfide bond</keyword>
<keyword evidence="4" id="KW-0722">Serine protease inhibitor</keyword>
<dbReference type="Pfam" id="PF00050">
    <property type="entry name" value="Kazal_1"/>
    <property type="match status" value="1"/>
</dbReference>
<evidence type="ECO:0000256" key="5">
    <source>
        <dbReference type="ARBA" id="ARBA00023157"/>
    </source>
</evidence>
<evidence type="ECO:0000313" key="7">
    <source>
        <dbReference type="Ensembl" id="ENSXCOP00000019784.1"/>
    </source>
</evidence>
<keyword evidence="2" id="KW-0964">Secreted</keyword>
<dbReference type="PROSITE" id="PS51465">
    <property type="entry name" value="KAZAL_2"/>
    <property type="match status" value="1"/>
</dbReference>
<sequence>NWVCREYFPYVSLPSCPDGKIGKCTKILDPVCGSNGATYSNECLLCKEILHAEFHHHRERLLSF</sequence>
<evidence type="ECO:0000256" key="1">
    <source>
        <dbReference type="ARBA" id="ARBA00004613"/>
    </source>
</evidence>
<reference evidence="7" key="1">
    <citation type="submission" date="2025-08" db="UniProtKB">
        <authorList>
            <consortium name="Ensembl"/>
        </authorList>
    </citation>
    <scope>IDENTIFICATION</scope>
</reference>
<comment type="subcellular location">
    <subcellularLocation>
        <location evidence="1">Secreted</location>
    </subcellularLocation>
</comment>
<dbReference type="PANTHER" id="PTHR21312:SF28">
    <property type="entry name" value="OVOINHIBITOR-RELATED"/>
    <property type="match status" value="1"/>
</dbReference>
<proteinExistence type="predicted"/>
<dbReference type="GO" id="GO:0004867">
    <property type="term" value="F:serine-type endopeptidase inhibitor activity"/>
    <property type="evidence" value="ECO:0007669"/>
    <property type="project" value="UniProtKB-KW"/>
</dbReference>
<dbReference type="Ensembl" id="ENSXCOT00000020030.1">
    <property type="protein sequence ID" value="ENSXCOP00000019784.1"/>
    <property type="gene ID" value="ENSXCOG00000014850.1"/>
</dbReference>
<dbReference type="AlphaFoldDB" id="A0A3B5MJS6"/>
<accession>A0A3B5MJS6</accession>
<dbReference type="GeneTree" id="ENSGT01100000263903"/>
<dbReference type="PROSITE" id="PS00282">
    <property type="entry name" value="KAZAL_1"/>
    <property type="match status" value="1"/>
</dbReference>
<dbReference type="Gene3D" id="3.30.60.30">
    <property type="match status" value="1"/>
</dbReference>